<gene>
    <name evidence="2" type="ORF">HU200_026833</name>
</gene>
<dbReference type="Gramene" id="Dexi3B01G0020190.1">
    <property type="protein sequence ID" value="Dexi3B01G0020190.1:cds"/>
    <property type="gene ID" value="Dexi3B01G0020190"/>
</dbReference>
<feature type="compositionally biased region" description="Polar residues" evidence="1">
    <location>
        <begin position="334"/>
        <end position="343"/>
    </location>
</feature>
<reference evidence="2" key="1">
    <citation type="submission" date="2020-07" db="EMBL/GenBank/DDBJ databases">
        <title>Genome sequence and genetic diversity analysis of an under-domesticated orphan crop, white fonio (Digitaria exilis).</title>
        <authorList>
            <person name="Bennetzen J.L."/>
            <person name="Chen S."/>
            <person name="Ma X."/>
            <person name="Wang X."/>
            <person name="Yssel A.E.J."/>
            <person name="Chaluvadi S.R."/>
            <person name="Johnson M."/>
            <person name="Gangashetty P."/>
            <person name="Hamidou F."/>
            <person name="Sanogo M.D."/>
            <person name="Zwaenepoel A."/>
            <person name="Wallace J."/>
            <person name="Van De Peer Y."/>
            <person name="Van Deynze A."/>
        </authorList>
    </citation>
    <scope>NUCLEOTIDE SEQUENCE</scope>
    <source>
        <tissue evidence="2">Leaves</tissue>
    </source>
</reference>
<sequence length="343" mass="37452">MAHGRIDTRLSGDKRRGRTDDLELGAHVRALPGDLAFSTIGLHPLDVLLRCCRQQTLSRLVLTIVCPSDPNLVYIALHQQIFGVNVPAHRVEHSKAYELVNMPMPGCNIISWELPPNDGADAAAASLLHQEICVSCAWLREELEHVKGKLDNAPILPAGGTVAPEERQVTIVDWMMCIDTEFYSSDAPVPPWGTPSFVDEVLMAVIWSRLACPSRKLSAHPCANFEAMAKAQGAVRIGKAHHAAGAILNPAMTWVSSGSGVFVYLVNALTTAPLPNTSKQFVRLCKSFFPEYDIVEPEEQEDNGGSQSRSLTTPDQPIYPNAADQDRHHCGEEPSSSQGKHRA</sequence>
<dbReference type="EMBL" id="JACEFO010001730">
    <property type="protein sequence ID" value="KAF8715875.1"/>
    <property type="molecule type" value="Genomic_DNA"/>
</dbReference>
<accession>A0A835C2Q3</accession>
<dbReference type="AlphaFoldDB" id="A0A835C2Q3"/>
<protein>
    <submittedName>
        <fullName evidence="2">Uncharacterized protein</fullName>
    </submittedName>
</protein>
<name>A0A835C2Q3_9POAL</name>
<dbReference type="InterPro" id="IPR036397">
    <property type="entry name" value="RNaseH_sf"/>
</dbReference>
<dbReference type="GO" id="GO:0003676">
    <property type="term" value="F:nucleic acid binding"/>
    <property type="evidence" value="ECO:0007669"/>
    <property type="project" value="InterPro"/>
</dbReference>
<proteinExistence type="predicted"/>
<evidence type="ECO:0000256" key="1">
    <source>
        <dbReference type="SAM" id="MobiDB-lite"/>
    </source>
</evidence>
<feature type="region of interest" description="Disordered" evidence="1">
    <location>
        <begin position="297"/>
        <end position="343"/>
    </location>
</feature>
<comment type="caution">
    <text evidence="2">The sequence shown here is derived from an EMBL/GenBank/DDBJ whole genome shotgun (WGS) entry which is preliminary data.</text>
</comment>
<evidence type="ECO:0000313" key="2">
    <source>
        <dbReference type="EMBL" id="KAF8715875.1"/>
    </source>
</evidence>
<dbReference type="Proteomes" id="UP000636709">
    <property type="component" value="Unassembled WGS sequence"/>
</dbReference>
<keyword evidence="3" id="KW-1185">Reference proteome</keyword>
<organism evidence="2 3">
    <name type="scientific">Digitaria exilis</name>
    <dbReference type="NCBI Taxonomy" id="1010633"/>
    <lineage>
        <taxon>Eukaryota</taxon>
        <taxon>Viridiplantae</taxon>
        <taxon>Streptophyta</taxon>
        <taxon>Embryophyta</taxon>
        <taxon>Tracheophyta</taxon>
        <taxon>Spermatophyta</taxon>
        <taxon>Magnoliopsida</taxon>
        <taxon>Liliopsida</taxon>
        <taxon>Poales</taxon>
        <taxon>Poaceae</taxon>
        <taxon>PACMAD clade</taxon>
        <taxon>Panicoideae</taxon>
        <taxon>Panicodae</taxon>
        <taxon>Paniceae</taxon>
        <taxon>Anthephorinae</taxon>
        <taxon>Digitaria</taxon>
    </lineage>
</organism>
<feature type="compositionally biased region" description="Polar residues" evidence="1">
    <location>
        <begin position="303"/>
        <end position="315"/>
    </location>
</feature>
<dbReference type="OrthoDB" id="720386at2759"/>
<dbReference type="Gene3D" id="3.30.420.10">
    <property type="entry name" value="Ribonuclease H-like superfamily/Ribonuclease H"/>
    <property type="match status" value="1"/>
</dbReference>
<evidence type="ECO:0000313" key="3">
    <source>
        <dbReference type="Proteomes" id="UP000636709"/>
    </source>
</evidence>